<evidence type="ECO:0000256" key="2">
    <source>
        <dbReference type="HAMAP-Rule" id="MF_01875"/>
    </source>
</evidence>
<keyword evidence="1 2" id="KW-0238">DNA-binding</keyword>
<evidence type="ECO:0000259" key="4">
    <source>
        <dbReference type="SMART" id="SM00559"/>
    </source>
</evidence>
<keyword evidence="2" id="KW-0233">DNA recombination</keyword>
<organism evidence="5 6">
    <name type="scientific">Rhizobium grahamii</name>
    <dbReference type="NCBI Taxonomy" id="1120045"/>
    <lineage>
        <taxon>Bacteria</taxon>
        <taxon>Pseudomonadati</taxon>
        <taxon>Pseudomonadota</taxon>
        <taxon>Alphaproteobacteria</taxon>
        <taxon>Hyphomicrobiales</taxon>
        <taxon>Rhizobiaceae</taxon>
        <taxon>Rhizobium/Agrobacterium group</taxon>
        <taxon>Rhizobium</taxon>
    </lineage>
</organism>
<dbReference type="Pfam" id="PF02735">
    <property type="entry name" value="Ku"/>
    <property type="match status" value="1"/>
</dbReference>
<dbReference type="InterPro" id="IPR009187">
    <property type="entry name" value="Prok_Ku"/>
</dbReference>
<accession>A0A370KGK5</accession>
<evidence type="ECO:0000256" key="1">
    <source>
        <dbReference type="ARBA" id="ARBA00023125"/>
    </source>
</evidence>
<evidence type="ECO:0000313" key="6">
    <source>
        <dbReference type="Proteomes" id="UP000254939"/>
    </source>
</evidence>
<feature type="region of interest" description="Disordered" evidence="3">
    <location>
        <begin position="229"/>
        <end position="249"/>
    </location>
</feature>
<sequence length="272" mass="30673">MAARRPYWKGYLKLSLVTCPVDLTPATSESEKVRFHTLNKQTGHRVVSRYVDSVTGKPVTEENEAKGYVRGENDYVLLTDEELESVLLDTVRTIDIETFVPRESIEWIYLDTPHYMVPNDKIGNEAFAVIREAMKAEGVVGVSRVVIGRRERAIVLEPRGNGIVVWTLRFGDEVRPEADYFQDIDKKAEAKTVASVQKMIKPRTENWSPSMVTDPIQESLLKLIASKKKATKKTAPVKGKKEGDTQPSNVINIMDALKRSVQADLKGRKRSD</sequence>
<dbReference type="InterPro" id="IPR016194">
    <property type="entry name" value="SPOC-like_C_dom_sf"/>
</dbReference>
<dbReference type="GO" id="GO:0003690">
    <property type="term" value="F:double-stranded DNA binding"/>
    <property type="evidence" value="ECO:0007669"/>
    <property type="project" value="UniProtKB-UniRule"/>
</dbReference>
<dbReference type="PANTHER" id="PTHR41251:SF1">
    <property type="entry name" value="NON-HOMOLOGOUS END JOINING PROTEIN KU"/>
    <property type="match status" value="1"/>
</dbReference>
<dbReference type="GO" id="GO:0006310">
    <property type="term" value="P:DNA recombination"/>
    <property type="evidence" value="ECO:0007669"/>
    <property type="project" value="UniProtKB-KW"/>
</dbReference>
<protein>
    <recommendedName>
        <fullName evidence="2">Non-homologous end joining protein Ku</fullName>
    </recommendedName>
</protein>
<gene>
    <name evidence="2" type="primary">ku</name>
    <name evidence="5" type="ORF">B5K06_27945</name>
</gene>
<evidence type="ECO:0000256" key="3">
    <source>
        <dbReference type="SAM" id="MobiDB-lite"/>
    </source>
</evidence>
<dbReference type="SUPFAM" id="SSF100939">
    <property type="entry name" value="SPOC domain-like"/>
    <property type="match status" value="1"/>
</dbReference>
<dbReference type="NCBIfam" id="TIGR02772">
    <property type="entry name" value="Ku_bact"/>
    <property type="match status" value="1"/>
</dbReference>
<comment type="function">
    <text evidence="2">With LigD forms a non-homologous end joining (NHEJ) DNA repair enzyme, which repairs dsDNA breaks with reduced fidelity. Binds linear dsDNA with 5'- and 3'- overhangs but not closed circular dsDNA nor ssDNA. Recruits and stimulates the ligase activity of LigD.</text>
</comment>
<dbReference type="PANTHER" id="PTHR41251">
    <property type="entry name" value="NON-HOMOLOGOUS END JOINING PROTEIN KU"/>
    <property type="match status" value="1"/>
</dbReference>
<dbReference type="OrthoDB" id="9780854at2"/>
<keyword evidence="2" id="KW-0227">DNA damage</keyword>
<dbReference type="AlphaFoldDB" id="A0A370KGK5"/>
<comment type="subunit">
    <text evidence="2">Homodimer. Interacts with LigD.</text>
</comment>
<dbReference type="Gene3D" id="2.40.290.10">
    <property type="match status" value="1"/>
</dbReference>
<keyword evidence="2" id="KW-0234">DNA repair</keyword>
<proteinExistence type="inferred from homology"/>
<evidence type="ECO:0000313" key="5">
    <source>
        <dbReference type="EMBL" id="RDJ03767.1"/>
    </source>
</evidence>
<dbReference type="HAMAP" id="MF_01875">
    <property type="entry name" value="Prokaryotic_Ku"/>
    <property type="match status" value="1"/>
</dbReference>
<dbReference type="SMART" id="SM00559">
    <property type="entry name" value="Ku78"/>
    <property type="match status" value="1"/>
</dbReference>
<feature type="domain" description="Ku" evidence="4">
    <location>
        <begin position="56"/>
        <end position="186"/>
    </location>
</feature>
<comment type="similarity">
    <text evidence="2">Belongs to the prokaryotic Ku family.</text>
</comment>
<reference evidence="5 6" key="1">
    <citation type="submission" date="2017-03" db="EMBL/GenBank/DDBJ databases">
        <title>Genome analysis of Rhizobial strains effectives or ineffectives for nitrogen fixation isolated from bean seeds.</title>
        <authorList>
            <person name="Peralta H."/>
            <person name="Aguilar-Vera A."/>
            <person name="Mora Y."/>
            <person name="Vargas-Lagunas C."/>
            <person name="Girard L."/>
            <person name="Mora J."/>
        </authorList>
    </citation>
    <scope>NUCLEOTIDE SEQUENCE [LARGE SCALE GENOMIC DNA]</scope>
    <source>
        <strain evidence="5 6">CCGM3</strain>
    </source>
</reference>
<dbReference type="EMBL" id="NAAC01000041">
    <property type="protein sequence ID" value="RDJ03767.1"/>
    <property type="molecule type" value="Genomic_DNA"/>
</dbReference>
<dbReference type="GO" id="GO:0006303">
    <property type="term" value="P:double-strand break repair via nonhomologous end joining"/>
    <property type="evidence" value="ECO:0007669"/>
    <property type="project" value="UniProtKB-UniRule"/>
</dbReference>
<dbReference type="RefSeq" id="WP_114715333.1">
    <property type="nucleotide sequence ID" value="NZ_KZ857269.1"/>
</dbReference>
<comment type="caution">
    <text evidence="5">The sequence shown here is derived from an EMBL/GenBank/DDBJ whole genome shotgun (WGS) entry which is preliminary data.</text>
</comment>
<dbReference type="InterPro" id="IPR006164">
    <property type="entry name" value="DNA_bd_Ku70/Ku80"/>
</dbReference>
<name>A0A370KGK5_9HYPH</name>
<dbReference type="PIRSF" id="PIRSF006493">
    <property type="entry name" value="Prok_Ku"/>
    <property type="match status" value="1"/>
</dbReference>
<dbReference type="Proteomes" id="UP000254939">
    <property type="component" value="Unassembled WGS sequence"/>
</dbReference>